<evidence type="ECO:0000313" key="3">
    <source>
        <dbReference type="EMBL" id="CAL1284822.1"/>
    </source>
</evidence>
<protein>
    <recommendedName>
        <fullName evidence="5">Secreted protein</fullName>
    </recommendedName>
</protein>
<dbReference type="Proteomes" id="UP001497382">
    <property type="component" value="Unassembled WGS sequence"/>
</dbReference>
<comment type="caution">
    <text evidence="3">The sequence shown here is derived from an EMBL/GenBank/DDBJ whole genome shotgun (WGS) entry which is preliminary data.</text>
</comment>
<evidence type="ECO:0000256" key="2">
    <source>
        <dbReference type="SAM" id="SignalP"/>
    </source>
</evidence>
<feature type="region of interest" description="Disordered" evidence="1">
    <location>
        <begin position="59"/>
        <end position="78"/>
    </location>
</feature>
<accession>A0AAV2AM77</accession>
<proteinExistence type="predicted"/>
<dbReference type="EMBL" id="CAXIEN010000183">
    <property type="protein sequence ID" value="CAL1284822.1"/>
    <property type="molecule type" value="Genomic_DNA"/>
</dbReference>
<sequence>MFCFLLLSSFIAVEGTENTFYPFVIPIRAGRDHNRHTTHVFTHPVIRTQVLVLGASDHHLQPNHDQHGNEYPYDQKFL</sequence>
<gene>
    <name evidence="3" type="ORF">LARSCL_LOCUS13353</name>
</gene>
<feature type="compositionally biased region" description="Basic and acidic residues" evidence="1">
    <location>
        <begin position="59"/>
        <end position="68"/>
    </location>
</feature>
<keyword evidence="4" id="KW-1185">Reference proteome</keyword>
<evidence type="ECO:0008006" key="5">
    <source>
        <dbReference type="Google" id="ProtNLM"/>
    </source>
</evidence>
<keyword evidence="2" id="KW-0732">Signal</keyword>
<evidence type="ECO:0000313" key="4">
    <source>
        <dbReference type="Proteomes" id="UP001497382"/>
    </source>
</evidence>
<reference evidence="3 4" key="1">
    <citation type="submission" date="2024-04" db="EMBL/GenBank/DDBJ databases">
        <authorList>
            <person name="Rising A."/>
            <person name="Reimegard J."/>
            <person name="Sonavane S."/>
            <person name="Akerstrom W."/>
            <person name="Nylinder S."/>
            <person name="Hedman E."/>
            <person name="Kallberg Y."/>
        </authorList>
    </citation>
    <scope>NUCLEOTIDE SEQUENCE [LARGE SCALE GENOMIC DNA]</scope>
</reference>
<dbReference type="AlphaFoldDB" id="A0AAV2AM77"/>
<organism evidence="3 4">
    <name type="scientific">Larinioides sclopetarius</name>
    <dbReference type="NCBI Taxonomy" id="280406"/>
    <lineage>
        <taxon>Eukaryota</taxon>
        <taxon>Metazoa</taxon>
        <taxon>Ecdysozoa</taxon>
        <taxon>Arthropoda</taxon>
        <taxon>Chelicerata</taxon>
        <taxon>Arachnida</taxon>
        <taxon>Araneae</taxon>
        <taxon>Araneomorphae</taxon>
        <taxon>Entelegynae</taxon>
        <taxon>Araneoidea</taxon>
        <taxon>Araneidae</taxon>
        <taxon>Larinioides</taxon>
    </lineage>
</organism>
<feature type="signal peptide" evidence="2">
    <location>
        <begin position="1"/>
        <end position="15"/>
    </location>
</feature>
<evidence type="ECO:0000256" key="1">
    <source>
        <dbReference type="SAM" id="MobiDB-lite"/>
    </source>
</evidence>
<feature type="non-terminal residue" evidence="3">
    <location>
        <position position="78"/>
    </location>
</feature>
<name>A0AAV2AM77_9ARAC</name>
<feature type="chain" id="PRO_5043763273" description="Secreted protein" evidence="2">
    <location>
        <begin position="16"/>
        <end position="78"/>
    </location>
</feature>